<keyword evidence="3" id="KW-1185">Reference proteome</keyword>
<dbReference type="Proteomes" id="UP000193749">
    <property type="component" value="Unassembled WGS sequence"/>
</dbReference>
<dbReference type="SUPFAM" id="SSF82199">
    <property type="entry name" value="SET domain"/>
    <property type="match status" value="1"/>
</dbReference>
<comment type="caution">
    <text evidence="2">The sequence shown here is derived from an EMBL/GenBank/DDBJ whole genome shotgun (WGS) entry which is preliminary data.</text>
</comment>
<feature type="domain" description="SET" evidence="1">
    <location>
        <begin position="525"/>
        <end position="655"/>
    </location>
</feature>
<evidence type="ECO:0000259" key="1">
    <source>
        <dbReference type="PROSITE" id="PS50280"/>
    </source>
</evidence>
<dbReference type="InterPro" id="IPR046341">
    <property type="entry name" value="SET_dom_sf"/>
</dbReference>
<dbReference type="AlphaFoldDB" id="A0A1X1EZB4"/>
<dbReference type="EMBL" id="MLJI01000001">
    <property type="protein sequence ID" value="ORM95368.1"/>
    <property type="molecule type" value="Genomic_DNA"/>
</dbReference>
<accession>A0A1X1EZB4</accession>
<dbReference type="PROSITE" id="PS50280">
    <property type="entry name" value="SET"/>
    <property type="match status" value="1"/>
</dbReference>
<dbReference type="Gene3D" id="2.170.270.10">
    <property type="entry name" value="SET domain"/>
    <property type="match status" value="1"/>
</dbReference>
<dbReference type="SMART" id="SM00317">
    <property type="entry name" value="SET"/>
    <property type="match status" value="1"/>
</dbReference>
<organism evidence="2 3">
    <name type="scientific">Pantoea cypripedii</name>
    <name type="common">Pectobacterium cypripedii</name>
    <name type="synonym">Erwinia cypripedii</name>
    <dbReference type="NCBI Taxonomy" id="55209"/>
    <lineage>
        <taxon>Bacteria</taxon>
        <taxon>Pseudomonadati</taxon>
        <taxon>Pseudomonadota</taxon>
        <taxon>Gammaproteobacteria</taxon>
        <taxon>Enterobacterales</taxon>
        <taxon>Erwiniaceae</taxon>
        <taxon>Pantoea</taxon>
    </lineage>
</organism>
<gene>
    <name evidence="2" type="ORF">HA50_19250</name>
</gene>
<proteinExistence type="predicted"/>
<evidence type="ECO:0000313" key="2">
    <source>
        <dbReference type="EMBL" id="ORM95368.1"/>
    </source>
</evidence>
<name>A0A1X1EZB4_PANCY</name>
<sequence>MEELKITQRVLSSYYGIEWIAIGGARPSILTQEQQATLNEHFPAAEKLTLSEVAQRYFDHQPLLVRQQISQRQLAVHCGINKRTLEKAIDKAKPVELTPSQQSLLHSLLTLENKPDVDAVARLFLANEQMFREKNINRIMLSKHYKVSRDNLVRKINWLKSVPLTAGQKATLKKLLPSWANAKAVARLTHDNKALLDSQGITVVQLAKYCQLHHNTLSRTISIEKPIALQAGDKQWLNSLIAANKKITAAAVARVWLDFKSALETRGITQRILAQHFRVKLSTLIYKIGSMKNAPLMSAQETYLHCHLPLVEGITTSQVAELYVDQRRSLEWPGITTFQLAAYYKVNLNTLRADINQFQSSVLTVRQIRFLNKRLSPQEAPDTVRVARLYLENKDLSLWPKISQLQLARHYKIQPNSLYAEIKSFQLLALPATVIKPEPMEQAEMAEPVVLEERSFAQRAQNYAGPLLRDPLTGQSVTQETLGDWQQVDVVGLNILPDTRQQAVRDQVRLAVKTDGKSDAALFARFFAIKKQPDDPAGNQIVAREDIPALTYLGIYSGDMLAGTSSLDAAIKKHGPHAIFTYLFATRQPNVSVSGYQHPNLLALINTGHLPGYPLRGENNVMVFYAKKPRHKGVAVVYVTRRKISKGEELLIGYGPDYQMDIINFAHYQAVKNDHIRQIARARNLNILVVELDDRVRVCTPAGWQSGSIGDEVLSVDNLVALRARQNKGGLLMYDALNIPPGNRGQPASWRIAGRSRDGDDNLFDALARGMSAAADVTALKLELSGLTIKQET</sequence>
<dbReference type="InterPro" id="IPR001214">
    <property type="entry name" value="SET_dom"/>
</dbReference>
<evidence type="ECO:0000313" key="3">
    <source>
        <dbReference type="Proteomes" id="UP000193749"/>
    </source>
</evidence>
<protein>
    <recommendedName>
        <fullName evidence="1">SET domain-containing protein</fullName>
    </recommendedName>
</protein>
<reference evidence="2 3" key="1">
    <citation type="journal article" date="2017" name="Antonie Van Leeuwenhoek">
        <title>Phylogenomic resolution of the bacterial genus Pantoea and its relationship with Erwinia and Tatumella.</title>
        <authorList>
            <person name="Palmer M."/>
            <person name="Steenkamp E.T."/>
            <person name="Coetzee M.P."/>
            <person name="Chan W.Y."/>
            <person name="van Zyl E."/>
            <person name="De Maayer P."/>
            <person name="Coutinho T.A."/>
            <person name="Blom J."/>
            <person name="Smits T.H."/>
            <person name="Duffy B."/>
            <person name="Venter S.N."/>
        </authorList>
    </citation>
    <scope>NUCLEOTIDE SEQUENCE [LARGE SCALE GENOMIC DNA]</scope>
    <source>
        <strain evidence="2 3">LMG 2657</strain>
    </source>
</reference>